<dbReference type="Pfam" id="PF07581">
    <property type="entry name" value="Glug"/>
    <property type="match status" value="1"/>
</dbReference>
<dbReference type="EMBL" id="SNYS01000012">
    <property type="protein sequence ID" value="TDQ67539.1"/>
    <property type="molecule type" value="Genomic_DNA"/>
</dbReference>
<accession>A0A484F4I2</accession>
<name>A0A484F4I2_9EURY</name>
<organism evidence="2 3">
    <name type="scientific">Methanimicrococcus blatticola</name>
    <dbReference type="NCBI Taxonomy" id="91560"/>
    <lineage>
        <taxon>Archaea</taxon>
        <taxon>Methanobacteriati</taxon>
        <taxon>Methanobacteriota</taxon>
        <taxon>Stenosarchaea group</taxon>
        <taxon>Methanomicrobia</taxon>
        <taxon>Methanosarcinales</taxon>
        <taxon>Methanosarcinaceae</taxon>
        <taxon>Methanimicrococcus</taxon>
    </lineage>
</organism>
<dbReference type="Proteomes" id="UP000294855">
    <property type="component" value="Unassembled WGS sequence"/>
</dbReference>
<comment type="caution">
    <text evidence="2">The sequence shown here is derived from an EMBL/GenBank/DDBJ whole genome shotgun (WGS) entry which is preliminary data.</text>
</comment>
<feature type="domain" description="GLUG" evidence="1">
    <location>
        <begin position="1114"/>
        <end position="1138"/>
    </location>
</feature>
<keyword evidence="3" id="KW-1185">Reference proteome</keyword>
<evidence type="ECO:0000313" key="2">
    <source>
        <dbReference type="EMBL" id="TDQ67539.1"/>
    </source>
</evidence>
<evidence type="ECO:0000313" key="3">
    <source>
        <dbReference type="Proteomes" id="UP000294855"/>
    </source>
</evidence>
<dbReference type="Gene3D" id="2.160.20.110">
    <property type="match status" value="4"/>
</dbReference>
<protein>
    <submittedName>
        <fullName evidence="2">GLUG motif-containing protein</fullName>
    </submittedName>
</protein>
<proteinExistence type="predicted"/>
<sequence>MGEFMKKTIKYTILLVIFILTFLSLTGTASAALTGTGASDDPYLIQSEADLIEFRNHYANNGTRASQYYKIDKIGNTDTDPITISLTSDWTPIADFKGNLNGNNSTILNMNVQAPAGEHIGFFKDVSDTATITNLRFENATVNGFKHVGVLAGYSNNATLNNIEIRGFELEGENAIGGIVGDGSVNATDIRIRGYKNGTPSKITGENSVGGVIGWTRSYVYLETVTVDNLDITGIEITGGVVGHSVSGLYVQDVLVNNTKVSGQTYTGGVVGVGFVSGNEDTDKTRIGKQTTDAKNVVVKNSEISGETGVGGIIGCLQEVGEIKSTSVENLKVTGSESVGGIIGFTFNPNLNVSNLIGPSVVIGGNQNLGKPSVTVNGKNYVGGMIGKAESNRTSKIEIDNPIVQNVSVTGIYTEKEDGNNTGGLIGGSTGINNFNVLAGEFYDIYIKGNSNIGGLVGYLVLDDVGNGKTFTTRENNAALYIKNITIEADTFTGGVVGKYIYVSNDNDRIAVENAKIENLNVVTVGSYVGGVFGIATNTNDKETGVGKSTITKVTVNDSILNGGNGDVSGIVGAGDYVVIDLVFVNNSTLTGVTGVGGIAGRFNNSSISEAVVTDSNISGNYTFGGIIGFGKDSNIDHTSFEDGYIKTRGDPSTNIGGLVGQMENSEVVNSIAKYKLENNFVSITTRLGGAVGNLEVDSKIDNVTVILESNLAGNNSIGGIAGNQQYNSVINNSTFEFNGEYSIIGCNSVGGIAGASRGTIFNVTNSGNISASNGSGLYNGNVGGIVGYGWGDLTISQSKSYGNISSTTDNVGGIVGKITSGKVNESSVKNISIAGSNNTGGLIGNVETGAVYSVEQNEVNNVSVTGNENTAGGVGLVNGTINRMNLTNTVLEKIDVDGDNNTGGLVGFWNITDTTETNESSIHDISLNDSNITGLNNTGGLIGYQSKMKLYDLTVENTKIDGKNDTGGLIGTADRTKIEAVYINGLILDSSTERVGGIVGNMEASELKDSRINNSTIGGKQHTGGAVGIAKYLEGYENKIENLTVYNTSITGTIFCGGLTGEAFSQEINNSRVIDSTVTGTQYTGGLVGRQSSGNITVSSVLDTTGNNVVKGEMHVGGFVGQIEGNVSNCSAQINVSNTTGNGNYTGGFAGTLNKEVKNSFSTGNVKAQAGEVGGFSGRQSGTSENCYSTGNVDGGMFGGSFTGNLTSGNITNCYSTGNVTSTVAGGLAGTAVTGSKITNAMALGAYVNGTTADKLIGSGSSTITDTFVWNGMKKANGEITNTKGVPAVKSYNVWDTYGTPKISSGLKKSEWDETWSSTVWKNNDLDSGYKYLLPVFTWQTTASDAPNADASHILYMTDIKIKVMEAV</sequence>
<gene>
    <name evidence="2" type="ORF">C7391_1610</name>
</gene>
<dbReference type="InterPro" id="IPR011493">
    <property type="entry name" value="GLUG"/>
</dbReference>
<reference evidence="2 3" key="1">
    <citation type="submission" date="2019-03" db="EMBL/GenBank/DDBJ databases">
        <title>Genomic Encyclopedia of Type Strains, Phase IV (KMG-IV): sequencing the most valuable type-strain genomes for metagenomic binning, comparative biology and taxonomic classification.</title>
        <authorList>
            <person name="Goeker M."/>
        </authorList>
    </citation>
    <scope>NUCLEOTIDE SEQUENCE [LARGE SCALE GENOMIC DNA]</scope>
    <source>
        <strain evidence="2 3">DSM 13328</strain>
    </source>
</reference>
<evidence type="ECO:0000259" key="1">
    <source>
        <dbReference type="Pfam" id="PF07581"/>
    </source>
</evidence>